<evidence type="ECO:0000313" key="1">
    <source>
        <dbReference type="EMBL" id="PON77455.1"/>
    </source>
</evidence>
<protein>
    <submittedName>
        <fullName evidence="1">Uncharacterized protein</fullName>
    </submittedName>
</protein>
<reference evidence="2" key="1">
    <citation type="submission" date="2016-06" db="EMBL/GenBank/DDBJ databases">
        <title>Parallel loss of symbiosis genes in relatives of nitrogen-fixing non-legume Parasponia.</title>
        <authorList>
            <person name="Van Velzen R."/>
            <person name="Holmer R."/>
            <person name="Bu F."/>
            <person name="Rutten L."/>
            <person name="Van Zeijl A."/>
            <person name="Liu W."/>
            <person name="Santuari L."/>
            <person name="Cao Q."/>
            <person name="Sharma T."/>
            <person name="Shen D."/>
            <person name="Roswanjaya Y."/>
            <person name="Wardhani T."/>
            <person name="Kalhor M.S."/>
            <person name="Jansen J."/>
            <person name="Van den Hoogen J."/>
            <person name="Gungor B."/>
            <person name="Hartog M."/>
            <person name="Hontelez J."/>
            <person name="Verver J."/>
            <person name="Yang W.-C."/>
            <person name="Schijlen E."/>
            <person name="Repin R."/>
            <person name="Schilthuizen M."/>
            <person name="Schranz E."/>
            <person name="Heidstra R."/>
            <person name="Miyata K."/>
            <person name="Fedorova E."/>
            <person name="Kohlen W."/>
            <person name="Bisseling T."/>
            <person name="Smit S."/>
            <person name="Geurts R."/>
        </authorList>
    </citation>
    <scope>NUCLEOTIDE SEQUENCE [LARGE SCALE GENOMIC DNA]</scope>
    <source>
        <strain evidence="2">cv. WU1-14</strain>
    </source>
</reference>
<dbReference type="AlphaFoldDB" id="A0A2P5DW07"/>
<keyword evidence="2" id="KW-1185">Reference proteome</keyword>
<gene>
    <name evidence="1" type="ORF">PanWU01x14_026160</name>
</gene>
<organism evidence="1 2">
    <name type="scientific">Parasponia andersonii</name>
    <name type="common">Sponia andersonii</name>
    <dbReference type="NCBI Taxonomy" id="3476"/>
    <lineage>
        <taxon>Eukaryota</taxon>
        <taxon>Viridiplantae</taxon>
        <taxon>Streptophyta</taxon>
        <taxon>Embryophyta</taxon>
        <taxon>Tracheophyta</taxon>
        <taxon>Spermatophyta</taxon>
        <taxon>Magnoliopsida</taxon>
        <taxon>eudicotyledons</taxon>
        <taxon>Gunneridae</taxon>
        <taxon>Pentapetalae</taxon>
        <taxon>rosids</taxon>
        <taxon>fabids</taxon>
        <taxon>Rosales</taxon>
        <taxon>Cannabaceae</taxon>
        <taxon>Parasponia</taxon>
    </lineage>
</organism>
<proteinExistence type="predicted"/>
<sequence>MGGPYSISSSGPLAAGVHSAHEFDSLSLLAASLYSINDGKRLQMHGSGFDFFSSGSPLSLLFWVNVFRSS</sequence>
<name>A0A2P5DW07_PARAD</name>
<dbReference type="Proteomes" id="UP000237105">
    <property type="component" value="Unassembled WGS sequence"/>
</dbReference>
<evidence type="ECO:0000313" key="2">
    <source>
        <dbReference type="Proteomes" id="UP000237105"/>
    </source>
</evidence>
<accession>A0A2P5DW07</accession>
<dbReference type="EMBL" id="JXTB01000013">
    <property type="protein sequence ID" value="PON77455.1"/>
    <property type="molecule type" value="Genomic_DNA"/>
</dbReference>
<comment type="caution">
    <text evidence="1">The sequence shown here is derived from an EMBL/GenBank/DDBJ whole genome shotgun (WGS) entry which is preliminary data.</text>
</comment>